<accession>A0A0N5A381</accession>
<dbReference type="AlphaFoldDB" id="A0A0N5A381"/>
<keyword evidence="1" id="KW-1185">Reference proteome</keyword>
<evidence type="ECO:0000313" key="1">
    <source>
        <dbReference type="Proteomes" id="UP000038045"/>
    </source>
</evidence>
<reference evidence="2" key="1">
    <citation type="submission" date="2017-02" db="UniProtKB">
        <authorList>
            <consortium name="WormBaseParasite"/>
        </authorList>
    </citation>
    <scope>IDENTIFICATION</scope>
</reference>
<dbReference type="Proteomes" id="UP000038045">
    <property type="component" value="Unplaced"/>
</dbReference>
<evidence type="ECO:0000313" key="2">
    <source>
        <dbReference type="WBParaSite" id="PTRK_0001609100.1"/>
    </source>
</evidence>
<dbReference type="WBParaSite" id="PTRK_0001609100.1">
    <property type="protein sequence ID" value="PTRK_0001609100.1"/>
    <property type="gene ID" value="PTRK_0001609100"/>
</dbReference>
<organism evidence="1 2">
    <name type="scientific">Parastrongyloides trichosuri</name>
    <name type="common">Possum-specific nematode worm</name>
    <dbReference type="NCBI Taxonomy" id="131310"/>
    <lineage>
        <taxon>Eukaryota</taxon>
        <taxon>Metazoa</taxon>
        <taxon>Ecdysozoa</taxon>
        <taxon>Nematoda</taxon>
        <taxon>Chromadorea</taxon>
        <taxon>Rhabditida</taxon>
        <taxon>Tylenchina</taxon>
        <taxon>Panagrolaimomorpha</taxon>
        <taxon>Strongyloidoidea</taxon>
        <taxon>Strongyloididae</taxon>
        <taxon>Parastrongyloides</taxon>
    </lineage>
</organism>
<protein>
    <submittedName>
        <fullName evidence="2">Uncharacterized protein</fullName>
    </submittedName>
</protein>
<sequence length="76" mass="9164">MYVLHRCRQPRVDPKIFNNAKYYTIVDYNHANYEGVGRKKMEFELLIEIDNYPGQFWAHEDELDASFVSIQYNVFL</sequence>
<name>A0A0N5A381_PARTI</name>
<proteinExistence type="predicted"/>